<organism evidence="3 4">
    <name type="scientific">Buddleja alternifolia</name>
    <dbReference type="NCBI Taxonomy" id="168488"/>
    <lineage>
        <taxon>Eukaryota</taxon>
        <taxon>Viridiplantae</taxon>
        <taxon>Streptophyta</taxon>
        <taxon>Embryophyta</taxon>
        <taxon>Tracheophyta</taxon>
        <taxon>Spermatophyta</taxon>
        <taxon>Magnoliopsida</taxon>
        <taxon>eudicotyledons</taxon>
        <taxon>Gunneridae</taxon>
        <taxon>Pentapetalae</taxon>
        <taxon>asterids</taxon>
        <taxon>lamiids</taxon>
        <taxon>Lamiales</taxon>
        <taxon>Scrophulariaceae</taxon>
        <taxon>Buddlejeae</taxon>
        <taxon>Buddleja</taxon>
    </lineage>
</organism>
<feature type="domain" description="DUF659" evidence="2">
    <location>
        <begin position="142"/>
        <end position="204"/>
    </location>
</feature>
<keyword evidence="4" id="KW-1185">Reference proteome</keyword>
<dbReference type="Proteomes" id="UP000826271">
    <property type="component" value="Unassembled WGS sequence"/>
</dbReference>
<reference evidence="3" key="1">
    <citation type="submission" date="2019-10" db="EMBL/GenBank/DDBJ databases">
        <authorList>
            <person name="Zhang R."/>
            <person name="Pan Y."/>
            <person name="Wang J."/>
            <person name="Ma R."/>
            <person name="Yu S."/>
        </authorList>
    </citation>
    <scope>NUCLEOTIDE SEQUENCE</scope>
    <source>
        <strain evidence="3">LA-IB0</strain>
        <tissue evidence="3">Leaf</tissue>
    </source>
</reference>
<feature type="compositionally biased region" description="Basic and acidic residues" evidence="1">
    <location>
        <begin position="88"/>
        <end position="100"/>
    </location>
</feature>
<evidence type="ECO:0000256" key="1">
    <source>
        <dbReference type="SAM" id="MobiDB-lite"/>
    </source>
</evidence>
<sequence>MGKRGIGFLYCGKVSTGGGINRMKQHLAGKKDAIKGCPKVPSDVKYQIEESLKEIATKEKKQESYNVENPYGPPIFEEENRYDDDEVREVPRKTWEKSEGARPSAQTQVGQSNKVKPSIRIGDYFTPRTTPGSQPSIKSAMVGLSNVVHMVTNNGANYVDAGRIMEQHYASISWSPSSAHCLNLVMNDIAKIYHVAEIVSKESRVPKFVYNHCYWWLLMLENFDPIDYESIDKTDFWIVDDEEESFLDHEDIENMFYEQLDPPRIERGRRRPREDDPVEVDDDLDLSSFDHFYIGDNLHDVSIGVGIGCSISDGGTNKDDEE</sequence>
<protein>
    <recommendedName>
        <fullName evidence="2">DUF659 domain-containing protein</fullName>
    </recommendedName>
</protein>
<name>A0AAV6WZI0_9LAMI</name>
<feature type="compositionally biased region" description="Acidic residues" evidence="1">
    <location>
        <begin position="76"/>
        <end position="87"/>
    </location>
</feature>
<evidence type="ECO:0000259" key="2">
    <source>
        <dbReference type="Pfam" id="PF04937"/>
    </source>
</evidence>
<dbReference type="EMBL" id="WHWC01000009">
    <property type="protein sequence ID" value="KAG8376346.1"/>
    <property type="molecule type" value="Genomic_DNA"/>
</dbReference>
<dbReference type="AlphaFoldDB" id="A0AAV6WZI0"/>
<dbReference type="InterPro" id="IPR007021">
    <property type="entry name" value="DUF659"/>
</dbReference>
<gene>
    <name evidence="3" type="ORF">BUALT_Bualt09G0053600</name>
</gene>
<dbReference type="PANTHER" id="PTHR32166">
    <property type="entry name" value="OSJNBA0013A04.12 PROTEIN"/>
    <property type="match status" value="1"/>
</dbReference>
<dbReference type="Pfam" id="PF04937">
    <property type="entry name" value="DUF659"/>
    <property type="match status" value="1"/>
</dbReference>
<feature type="compositionally biased region" description="Polar residues" evidence="1">
    <location>
        <begin position="104"/>
        <end position="114"/>
    </location>
</feature>
<proteinExistence type="predicted"/>
<evidence type="ECO:0000313" key="3">
    <source>
        <dbReference type="EMBL" id="KAG8376346.1"/>
    </source>
</evidence>
<feature type="region of interest" description="Disordered" evidence="1">
    <location>
        <begin position="59"/>
        <end position="114"/>
    </location>
</feature>
<evidence type="ECO:0000313" key="4">
    <source>
        <dbReference type="Proteomes" id="UP000826271"/>
    </source>
</evidence>
<accession>A0AAV6WZI0</accession>
<comment type="caution">
    <text evidence="3">The sequence shown here is derived from an EMBL/GenBank/DDBJ whole genome shotgun (WGS) entry which is preliminary data.</text>
</comment>
<dbReference type="PANTHER" id="PTHR32166:SF121">
    <property type="entry name" value="DUF659 DOMAIN-CONTAINING PROTEIN"/>
    <property type="match status" value="1"/>
</dbReference>